<sequence length="196" mass="22761">MNRVTVMARMINPITVPVPIQTFWKYTLTRSCRGEVQKGRICGLAVAGAGSGGMEEERKLIFKQYQVPLNRGSQPGLAYDEIIYIHGVMDRILFSLQEELDDEHGIQQNHVHELIIRFNVRISSCITAFDVIFTIINDAQKLFQRFVQYLLLWLPSQSLTKFFQIPLLLNFHRLQVFTTMVERTYRDYLRSVGSFV</sequence>
<dbReference type="EMBL" id="CAADRP010002218">
    <property type="protein sequence ID" value="VFU63571.1"/>
    <property type="molecule type" value="Genomic_DNA"/>
</dbReference>
<evidence type="ECO:0000313" key="1">
    <source>
        <dbReference type="EMBL" id="VFU63571.1"/>
    </source>
</evidence>
<dbReference type="AlphaFoldDB" id="A0A6N2NA17"/>
<name>A0A6N2NA17_SALVM</name>
<gene>
    <name evidence="1" type="ORF">SVIM_LOCUS484565</name>
</gene>
<accession>A0A6N2NA17</accession>
<proteinExistence type="predicted"/>
<reference evidence="1" key="1">
    <citation type="submission" date="2019-03" db="EMBL/GenBank/DDBJ databases">
        <authorList>
            <person name="Mank J."/>
            <person name="Almeida P."/>
        </authorList>
    </citation>
    <scope>NUCLEOTIDE SEQUENCE</scope>
    <source>
        <strain evidence="1">78183</strain>
    </source>
</reference>
<protein>
    <submittedName>
        <fullName evidence="1">Uncharacterized protein</fullName>
    </submittedName>
</protein>
<organism evidence="1">
    <name type="scientific">Salix viminalis</name>
    <name type="common">Common osier</name>
    <name type="synonym">Basket willow</name>
    <dbReference type="NCBI Taxonomy" id="40686"/>
    <lineage>
        <taxon>Eukaryota</taxon>
        <taxon>Viridiplantae</taxon>
        <taxon>Streptophyta</taxon>
        <taxon>Embryophyta</taxon>
        <taxon>Tracheophyta</taxon>
        <taxon>Spermatophyta</taxon>
        <taxon>Magnoliopsida</taxon>
        <taxon>eudicotyledons</taxon>
        <taxon>Gunneridae</taxon>
        <taxon>Pentapetalae</taxon>
        <taxon>rosids</taxon>
        <taxon>fabids</taxon>
        <taxon>Malpighiales</taxon>
        <taxon>Salicaceae</taxon>
        <taxon>Saliceae</taxon>
        <taxon>Salix</taxon>
    </lineage>
</organism>